<proteinExistence type="predicted"/>
<accession>A0A0G0KRU9</accession>
<dbReference type="SUPFAM" id="SSF75005">
    <property type="entry name" value="Arabinanase/levansucrase/invertase"/>
    <property type="match status" value="1"/>
</dbReference>
<dbReference type="EMBL" id="LBVJ01000048">
    <property type="protein sequence ID" value="KKQ82403.1"/>
    <property type="molecule type" value="Genomic_DNA"/>
</dbReference>
<evidence type="ECO:0008006" key="3">
    <source>
        <dbReference type="Google" id="ProtNLM"/>
    </source>
</evidence>
<dbReference type="Proteomes" id="UP000034710">
    <property type="component" value="Unassembled WGS sequence"/>
</dbReference>
<sequence>MKIQKIKNIFPDQRIARYNLTAWQKHQSDSIYFIGREVFHPGEEGQPDSGILKLFELDADSKIVQERIIWKPMYDGINLEDPRALELPNENLLIGLTAVFRDKKGIPVPFPAIIKIDSHTSWDQELPPFLIISTFGPGKNLTPIDNHTYLFRPERREYNHKILVFSLHRQVPEKLDDIEFPKDLSWAKWRIGTTMPPIWMNDEEALFIIHGISIQNVRGVNKYVYSIGRAKLTRKNNKFNITVAPDPILTPDNFISESGTPLVQELHPNIRRVVYSCGGIIKKNKNDTLSLYVNVGDMTTFEVEFSIKELKEGLF</sequence>
<reference evidence="1 2" key="1">
    <citation type="journal article" date="2015" name="Nature">
        <title>rRNA introns, odd ribosomes, and small enigmatic genomes across a large radiation of phyla.</title>
        <authorList>
            <person name="Brown C.T."/>
            <person name="Hug L.A."/>
            <person name="Thomas B.C."/>
            <person name="Sharon I."/>
            <person name="Castelle C.J."/>
            <person name="Singh A."/>
            <person name="Wilkins M.J."/>
            <person name="Williams K.H."/>
            <person name="Banfield J.F."/>
        </authorList>
    </citation>
    <scope>NUCLEOTIDE SEQUENCE [LARGE SCALE GENOMIC DNA]</scope>
</reference>
<evidence type="ECO:0000313" key="1">
    <source>
        <dbReference type="EMBL" id="KKQ82403.1"/>
    </source>
</evidence>
<dbReference type="InterPro" id="IPR023296">
    <property type="entry name" value="Glyco_hydro_beta-prop_sf"/>
</dbReference>
<gene>
    <name evidence="1" type="ORF">UT06_C0048G0010</name>
</gene>
<organism evidence="1 2">
    <name type="scientific">Candidatus Woesebacteria bacterium GW2011_GWA1_38_8</name>
    <dbReference type="NCBI Taxonomy" id="1618547"/>
    <lineage>
        <taxon>Bacteria</taxon>
        <taxon>Candidatus Woeseibacteriota</taxon>
    </lineage>
</organism>
<name>A0A0G0KRU9_9BACT</name>
<dbReference type="Gene3D" id="2.115.10.20">
    <property type="entry name" value="Glycosyl hydrolase domain, family 43"/>
    <property type="match status" value="1"/>
</dbReference>
<comment type="caution">
    <text evidence="1">The sequence shown here is derived from an EMBL/GenBank/DDBJ whole genome shotgun (WGS) entry which is preliminary data.</text>
</comment>
<protein>
    <recommendedName>
        <fullName evidence="3">Glycosidase-related protein</fullName>
    </recommendedName>
</protein>
<dbReference type="AlphaFoldDB" id="A0A0G0KRU9"/>
<evidence type="ECO:0000313" key="2">
    <source>
        <dbReference type="Proteomes" id="UP000034710"/>
    </source>
</evidence>